<keyword evidence="6 11" id="KW-0963">Cytoplasm</keyword>
<keyword evidence="7 11" id="KW-0808">Transferase</keyword>
<dbReference type="EMBL" id="CP098611">
    <property type="protein sequence ID" value="USR90136.1"/>
    <property type="molecule type" value="Genomic_DNA"/>
</dbReference>
<evidence type="ECO:0000313" key="13">
    <source>
        <dbReference type="Proteomes" id="UP001056708"/>
    </source>
</evidence>
<dbReference type="InterPro" id="IPR018225">
    <property type="entry name" value="Transaldolase_AS"/>
</dbReference>
<keyword evidence="8 11" id="KW-0570">Pentose shunt</keyword>
<dbReference type="Gene3D" id="3.20.20.70">
    <property type="entry name" value="Aldolase class I"/>
    <property type="match status" value="1"/>
</dbReference>
<dbReference type="InterPro" id="IPR013785">
    <property type="entry name" value="Aldolase_TIM"/>
</dbReference>
<feature type="active site" description="Schiff-base intermediate with substrate" evidence="11">
    <location>
        <position position="141"/>
    </location>
</feature>
<dbReference type="NCBIfam" id="TIGR00876">
    <property type="entry name" value="tal_mycobact"/>
    <property type="match status" value="1"/>
</dbReference>
<dbReference type="EC" id="2.2.1.2" evidence="5 11"/>
<comment type="catalytic activity">
    <reaction evidence="10 11">
        <text>D-sedoheptulose 7-phosphate + D-glyceraldehyde 3-phosphate = D-erythrose 4-phosphate + beta-D-fructose 6-phosphate</text>
        <dbReference type="Rhea" id="RHEA:17053"/>
        <dbReference type="ChEBI" id="CHEBI:16897"/>
        <dbReference type="ChEBI" id="CHEBI:57483"/>
        <dbReference type="ChEBI" id="CHEBI:57634"/>
        <dbReference type="ChEBI" id="CHEBI:59776"/>
        <dbReference type="EC" id="2.2.1.2"/>
    </reaction>
</comment>
<dbReference type="PROSITE" id="PS01054">
    <property type="entry name" value="TRANSALDOLASE_1"/>
    <property type="match status" value="1"/>
</dbReference>
<dbReference type="PIRSF" id="PIRSF036915">
    <property type="entry name" value="Trnald_Bac_Plnt"/>
    <property type="match status" value="1"/>
</dbReference>
<evidence type="ECO:0000256" key="2">
    <source>
        <dbReference type="ARBA" id="ARBA00004496"/>
    </source>
</evidence>
<evidence type="ECO:0000256" key="6">
    <source>
        <dbReference type="ARBA" id="ARBA00022490"/>
    </source>
</evidence>
<reference evidence="12" key="1">
    <citation type="submission" date="2022-06" db="EMBL/GenBank/DDBJ databases">
        <title>Genome sequence of Phormidium yuhuli AB48 isolated from an industrial photobioreactor environment.</title>
        <authorList>
            <person name="Qiu Y."/>
            <person name="Noonan A.J.C."/>
            <person name="Dofher K."/>
            <person name="Koch M."/>
            <person name="Kieft B."/>
            <person name="Lin X."/>
            <person name="Ziels R.M."/>
            <person name="Hallam S.J."/>
        </authorList>
    </citation>
    <scope>NUCLEOTIDE SEQUENCE</scope>
    <source>
        <strain evidence="12">AB48</strain>
    </source>
</reference>
<dbReference type="InterPro" id="IPR004732">
    <property type="entry name" value="Transaldolase_2"/>
</dbReference>
<sequence>MSNDNLQKLAEYGQSIWMDNLNRSAIESGELKSQIESLNLRGITSNPSIFEKAIIGNQVYDGDIRAGVEAEKSPEQIYESLIFEDIRNACDIFRPIYDETNGKDGYISIEVSPHLARNMKDTLAEARRFNNAVDRPNVMIKIPGTLEGFAAIEQAIAEGINVNVTLLFAVEDYQQAAWAYIRGLENRVRNGQPVDNIASVASFFLSRIDSKVDDALDKRLEAGADAELVNSIKGKVAIANAKIAYQAYEEIFGSDRWQALADKGASPQRLLWASTSTKNPDYSDVMYVEELVADNTVNTIPPSTLEAFADHGQPQADTIHRNVKGAYQVIEHLNHPDIQINLDSVMAELIEEGIDKFIQPYESLMSSIEEKTKAVSETPEQVAS</sequence>
<dbReference type="HAMAP" id="MF_00493">
    <property type="entry name" value="Transaldolase_2"/>
    <property type="match status" value="1"/>
</dbReference>
<dbReference type="Proteomes" id="UP001056708">
    <property type="component" value="Chromosome"/>
</dbReference>
<keyword evidence="13" id="KW-1185">Reference proteome</keyword>
<evidence type="ECO:0000256" key="10">
    <source>
        <dbReference type="ARBA" id="ARBA00048810"/>
    </source>
</evidence>
<evidence type="ECO:0000256" key="3">
    <source>
        <dbReference type="ARBA" id="ARBA00004857"/>
    </source>
</evidence>
<evidence type="ECO:0000313" key="12">
    <source>
        <dbReference type="EMBL" id="USR90136.1"/>
    </source>
</evidence>
<dbReference type="RefSeq" id="WP_252661924.1">
    <property type="nucleotide sequence ID" value="NZ_CP098611.1"/>
</dbReference>
<comment type="subcellular location">
    <subcellularLocation>
        <location evidence="2 11">Cytoplasm</location>
    </subcellularLocation>
</comment>
<dbReference type="InterPro" id="IPR001585">
    <property type="entry name" value="TAL/FSA"/>
</dbReference>
<evidence type="ECO:0000256" key="11">
    <source>
        <dbReference type="HAMAP-Rule" id="MF_00493"/>
    </source>
</evidence>
<protein>
    <recommendedName>
        <fullName evidence="5 11">Transaldolase</fullName>
        <ecNumber evidence="5 11">2.2.1.2</ecNumber>
    </recommendedName>
</protein>
<evidence type="ECO:0000256" key="5">
    <source>
        <dbReference type="ARBA" id="ARBA00013151"/>
    </source>
</evidence>
<dbReference type="SUPFAM" id="SSF51569">
    <property type="entry name" value="Aldolase"/>
    <property type="match status" value="1"/>
</dbReference>
<gene>
    <name evidence="11 12" type="primary">tal</name>
    <name evidence="12" type="ORF">NEA10_14955</name>
</gene>
<organism evidence="12 13">
    <name type="scientific">Phormidium yuhuli AB48</name>
    <dbReference type="NCBI Taxonomy" id="2940671"/>
    <lineage>
        <taxon>Bacteria</taxon>
        <taxon>Bacillati</taxon>
        <taxon>Cyanobacteriota</taxon>
        <taxon>Cyanophyceae</taxon>
        <taxon>Oscillatoriophycideae</taxon>
        <taxon>Oscillatoriales</taxon>
        <taxon>Oscillatoriaceae</taxon>
        <taxon>Phormidium</taxon>
        <taxon>Phormidium yuhuli</taxon>
    </lineage>
</organism>
<keyword evidence="9 11" id="KW-0704">Schiff base</keyword>
<evidence type="ECO:0000256" key="4">
    <source>
        <dbReference type="ARBA" id="ARBA00008426"/>
    </source>
</evidence>
<dbReference type="CDD" id="cd00955">
    <property type="entry name" value="Transaldolase_like"/>
    <property type="match status" value="1"/>
</dbReference>
<dbReference type="PANTHER" id="PTHR10683:SF31">
    <property type="entry name" value="TRANSALDOLASE"/>
    <property type="match status" value="1"/>
</dbReference>
<proteinExistence type="inferred from homology"/>
<evidence type="ECO:0000256" key="9">
    <source>
        <dbReference type="ARBA" id="ARBA00023270"/>
    </source>
</evidence>
<accession>A0ABY5AMH2</accession>
<evidence type="ECO:0000256" key="7">
    <source>
        <dbReference type="ARBA" id="ARBA00022679"/>
    </source>
</evidence>
<name>A0ABY5AMH2_9CYAN</name>
<dbReference type="NCBIfam" id="NF002881">
    <property type="entry name" value="PRK03343.1"/>
    <property type="match status" value="1"/>
</dbReference>
<comment type="similarity">
    <text evidence="4 11">Belongs to the transaldolase family. Type 2 subfamily.</text>
</comment>
<dbReference type="GO" id="GO:0004801">
    <property type="term" value="F:transaldolase activity"/>
    <property type="evidence" value="ECO:0007669"/>
    <property type="project" value="UniProtKB-EC"/>
</dbReference>
<comment type="function">
    <text evidence="1 11">Transaldolase is important for the balance of metabolites in the pentose-phosphate pathway.</text>
</comment>
<evidence type="ECO:0000256" key="1">
    <source>
        <dbReference type="ARBA" id="ARBA00003518"/>
    </source>
</evidence>
<dbReference type="Pfam" id="PF00923">
    <property type="entry name" value="TAL_FSA"/>
    <property type="match status" value="1"/>
</dbReference>
<comment type="pathway">
    <text evidence="3 11">Carbohydrate degradation; pentose phosphate pathway; D-glyceraldehyde 3-phosphate and beta-D-fructose 6-phosphate from D-ribose 5-phosphate and D-xylulose 5-phosphate (non-oxidative stage): step 2/3.</text>
</comment>
<evidence type="ECO:0000256" key="8">
    <source>
        <dbReference type="ARBA" id="ARBA00023126"/>
    </source>
</evidence>
<dbReference type="PANTHER" id="PTHR10683">
    <property type="entry name" value="TRANSALDOLASE"/>
    <property type="match status" value="1"/>
</dbReference>